<proteinExistence type="predicted"/>
<dbReference type="AlphaFoldDB" id="A0A0E9QJ36"/>
<reference evidence="1" key="1">
    <citation type="submission" date="2014-11" db="EMBL/GenBank/DDBJ databases">
        <authorList>
            <person name="Amaro Gonzalez C."/>
        </authorList>
    </citation>
    <scope>NUCLEOTIDE SEQUENCE</scope>
</reference>
<sequence>MRQIAHIAMPIHIYIQQPYHHALCSCRLAEAKQVWAWLVLGWETTREY</sequence>
<name>A0A0E9QJ36_ANGAN</name>
<evidence type="ECO:0000313" key="1">
    <source>
        <dbReference type="EMBL" id="JAH16522.1"/>
    </source>
</evidence>
<reference evidence="1" key="2">
    <citation type="journal article" date="2015" name="Fish Shellfish Immunol.">
        <title>Early steps in the European eel (Anguilla anguilla)-Vibrio vulnificus interaction in the gills: Role of the RtxA13 toxin.</title>
        <authorList>
            <person name="Callol A."/>
            <person name="Pajuelo D."/>
            <person name="Ebbesson L."/>
            <person name="Teles M."/>
            <person name="MacKenzie S."/>
            <person name="Amaro C."/>
        </authorList>
    </citation>
    <scope>NUCLEOTIDE SEQUENCE</scope>
</reference>
<accession>A0A0E9QJ36</accession>
<dbReference type="EMBL" id="GBXM01092055">
    <property type="protein sequence ID" value="JAH16522.1"/>
    <property type="molecule type" value="Transcribed_RNA"/>
</dbReference>
<dbReference type="PROSITE" id="PS51257">
    <property type="entry name" value="PROKAR_LIPOPROTEIN"/>
    <property type="match status" value="1"/>
</dbReference>
<organism evidence="1">
    <name type="scientific">Anguilla anguilla</name>
    <name type="common">European freshwater eel</name>
    <name type="synonym">Muraena anguilla</name>
    <dbReference type="NCBI Taxonomy" id="7936"/>
    <lineage>
        <taxon>Eukaryota</taxon>
        <taxon>Metazoa</taxon>
        <taxon>Chordata</taxon>
        <taxon>Craniata</taxon>
        <taxon>Vertebrata</taxon>
        <taxon>Euteleostomi</taxon>
        <taxon>Actinopterygii</taxon>
        <taxon>Neopterygii</taxon>
        <taxon>Teleostei</taxon>
        <taxon>Anguilliformes</taxon>
        <taxon>Anguillidae</taxon>
        <taxon>Anguilla</taxon>
    </lineage>
</organism>
<protein>
    <submittedName>
        <fullName evidence="1">Uncharacterized protein</fullName>
    </submittedName>
</protein>